<keyword evidence="1" id="KW-0540">Nuclease</keyword>
<dbReference type="Gene3D" id="3.90.75.20">
    <property type="match status" value="1"/>
</dbReference>
<evidence type="ECO:0000313" key="1">
    <source>
        <dbReference type="EMBL" id="MFD1292771.1"/>
    </source>
</evidence>
<keyword evidence="1" id="KW-0255">Endonuclease</keyword>
<gene>
    <name evidence="1" type="ORF">ACFQ5N_02890</name>
</gene>
<dbReference type="RefSeq" id="WP_386807594.1">
    <property type="nucleotide sequence ID" value="NZ_JBHTMV010000003.1"/>
</dbReference>
<dbReference type="InterPro" id="IPR044925">
    <property type="entry name" value="His-Me_finger_sf"/>
</dbReference>
<protein>
    <submittedName>
        <fullName evidence="1">HNH endonuclease</fullName>
    </submittedName>
</protein>
<keyword evidence="1" id="KW-0378">Hydrolase</keyword>
<comment type="caution">
    <text evidence="1">The sequence shown here is derived from an EMBL/GenBank/DDBJ whole genome shotgun (WGS) entry which is preliminary data.</text>
</comment>
<reference evidence="2" key="1">
    <citation type="journal article" date="2019" name="Int. J. Syst. Evol. Microbiol.">
        <title>The Global Catalogue of Microorganisms (GCM) 10K type strain sequencing project: providing services to taxonomists for standard genome sequencing and annotation.</title>
        <authorList>
            <consortium name="The Broad Institute Genomics Platform"/>
            <consortium name="The Broad Institute Genome Sequencing Center for Infectious Disease"/>
            <person name="Wu L."/>
            <person name="Ma J."/>
        </authorList>
    </citation>
    <scope>NUCLEOTIDE SEQUENCE [LARGE SCALE GENOMIC DNA]</scope>
    <source>
        <strain evidence="2">CCUG 62221</strain>
    </source>
</reference>
<evidence type="ECO:0000313" key="2">
    <source>
        <dbReference type="Proteomes" id="UP001597241"/>
    </source>
</evidence>
<dbReference type="EMBL" id="JBHTMV010000003">
    <property type="protein sequence ID" value="MFD1292771.1"/>
    <property type="molecule type" value="Genomic_DNA"/>
</dbReference>
<organism evidence="1 2">
    <name type="scientific">Lutibacter holmesii</name>
    <dbReference type="NCBI Taxonomy" id="1137985"/>
    <lineage>
        <taxon>Bacteria</taxon>
        <taxon>Pseudomonadati</taxon>
        <taxon>Bacteroidota</taxon>
        <taxon>Flavobacteriia</taxon>
        <taxon>Flavobacteriales</taxon>
        <taxon>Flavobacteriaceae</taxon>
        <taxon>Lutibacter</taxon>
    </lineage>
</organism>
<proteinExistence type="predicted"/>
<keyword evidence="2" id="KW-1185">Reference proteome</keyword>
<accession>A0ABW3WM80</accession>
<dbReference type="Proteomes" id="UP001597241">
    <property type="component" value="Unassembled WGS sequence"/>
</dbReference>
<name>A0ABW3WM80_9FLAO</name>
<dbReference type="SUPFAM" id="SSF54060">
    <property type="entry name" value="His-Me finger endonucleases"/>
    <property type="match status" value="1"/>
</dbReference>
<sequence>MIRDFRDEIWLPYANDLWCEDDEYLISNFGRVQRKKSNSDTWELSKSSLIGGYDSFWIRKKGKKASSSFYTHRAVALLFCERLNDEKFVIHLDFDKLNNKASNLKWVHKSEMFLHHKKNPKKIARIGKRTYSKLTEGRVKLIKKKIFDPNRKTRMRMIAKQFGISEMQLYRIKSGENWGHVQIEKD</sequence>
<dbReference type="GO" id="GO:0004519">
    <property type="term" value="F:endonuclease activity"/>
    <property type="evidence" value="ECO:0007669"/>
    <property type="project" value="UniProtKB-KW"/>
</dbReference>